<feature type="region of interest" description="Disordered" evidence="1">
    <location>
        <begin position="76"/>
        <end position="113"/>
    </location>
</feature>
<name>A0AA39NB47_ARMTA</name>
<dbReference type="Gene3D" id="2.40.70.10">
    <property type="entry name" value="Acid Proteases"/>
    <property type="match status" value="1"/>
</dbReference>
<feature type="compositionally biased region" description="Polar residues" evidence="1">
    <location>
        <begin position="512"/>
        <end position="522"/>
    </location>
</feature>
<accession>A0AA39NB47</accession>
<dbReference type="GeneID" id="85360541"/>
<dbReference type="RefSeq" id="XP_060334003.1">
    <property type="nucleotide sequence ID" value="XM_060476993.1"/>
</dbReference>
<evidence type="ECO:0000313" key="2">
    <source>
        <dbReference type="EMBL" id="KAK0462391.1"/>
    </source>
</evidence>
<feature type="compositionally biased region" description="Low complexity" evidence="1">
    <location>
        <begin position="1147"/>
        <end position="1159"/>
    </location>
</feature>
<reference evidence="2" key="1">
    <citation type="submission" date="2023-06" db="EMBL/GenBank/DDBJ databases">
        <authorList>
            <consortium name="Lawrence Berkeley National Laboratory"/>
            <person name="Ahrendt S."/>
            <person name="Sahu N."/>
            <person name="Indic B."/>
            <person name="Wong-Bajracharya J."/>
            <person name="Merenyi Z."/>
            <person name="Ke H.-M."/>
            <person name="Monk M."/>
            <person name="Kocsube S."/>
            <person name="Drula E."/>
            <person name="Lipzen A."/>
            <person name="Balint B."/>
            <person name="Henrissat B."/>
            <person name="Andreopoulos B."/>
            <person name="Martin F.M."/>
            <person name="Harder C.B."/>
            <person name="Rigling D."/>
            <person name="Ford K.L."/>
            <person name="Foster G.D."/>
            <person name="Pangilinan J."/>
            <person name="Papanicolaou A."/>
            <person name="Barry K."/>
            <person name="LaButti K."/>
            <person name="Viragh M."/>
            <person name="Koriabine M."/>
            <person name="Yan M."/>
            <person name="Riley R."/>
            <person name="Champramary S."/>
            <person name="Plett K.L."/>
            <person name="Tsai I.J."/>
            <person name="Slot J."/>
            <person name="Sipos G."/>
            <person name="Plett J."/>
            <person name="Nagy L.G."/>
            <person name="Grigoriev I.V."/>
        </authorList>
    </citation>
    <scope>NUCLEOTIDE SEQUENCE</scope>
    <source>
        <strain evidence="2">CCBAS 213</strain>
    </source>
</reference>
<feature type="compositionally biased region" description="Polar residues" evidence="1">
    <location>
        <begin position="100"/>
        <end position="113"/>
    </location>
</feature>
<keyword evidence="3" id="KW-1185">Reference proteome</keyword>
<feature type="compositionally biased region" description="Polar residues" evidence="1">
    <location>
        <begin position="171"/>
        <end position="180"/>
    </location>
</feature>
<feature type="compositionally biased region" description="Low complexity" evidence="1">
    <location>
        <begin position="848"/>
        <end position="857"/>
    </location>
</feature>
<sequence>MEAIRRTTTQSNLLSVNMMKVFLDNEIGEDLNEAYMDYFEEDMDIAYIDDENEEEYVQSYAAARENEAIGRVKNRQAVPKRPPENLHQRVRGMPTGPTKAATTNPYGTRMNPNKNIISDDPGIHERNVWHESLPVTDNIVPIDVRSPRIHNLPEAEDVDMSYETSPAVVGQNPSTSQNDELATRRRIARQPLITKRYEPDSLMKSALNAPVTVPMGELMACNPELRKQIIKELQYRTLKMVENQGLANSTYLETEDEPARVNLVRMQPIRSEPIIRSNLIMIKVDLGVGDKKLLVDAIVDSGSGINIVSQSVAHELNKQYPLTPLEEIRCSDANGNQGMLYGQFNNVNLKQANIVTNAAFFVGSCHVNFQLLLGRPWIRGNLVSMDERVEGTYLVYGNPKRPKDYTELLAVDEQWESGTKESANTYFAGIQEVTFQGAWKINEGEEIVEIGPPVTFMMCLARLEDRDLSKEAESETKTRHTGEQQNTRPKEEQGKRKGTLEKGNKDPETDNADPQQITLTEKINKRLNSTMRYQMRRIEHKILALKTLMGHMRRTDQEENMPLTVPQCYPTNNRCILLFNRVRGERIGYSKQVLPLWSIWQTMPDSDDVKVRLCSPAEIYHGLRETTRKLLRQKRTGRRVYKALENDEEGLTNYDHYTLRKPHMQTTMSYPSFQRTTDQEIRLRLCDVTNSESQEPSPVVPPNNIPRPFPLSKSAAYFPITDLTCQTHLVQLQNALFHPNVTGPESFHAILLTANHAVRLETDLFPDYHLQRTFAFNATLAELQGPDGIPISSRVGHAVILFYPGEHERTCALHVGSRTKIKAPIACLGNEIAMHPEVHRREPDSDESTPISSSGSSENEDELKQAWCHKGSTSYRPPSPTAATVANVLPTLARSVIQDVEVEEREDSQGRTARTFVCRLTDRTNPPIPASDCQDQLQGGPLYLLLPPIFVTMTEKLVDMKCDEAQIAFMIPTNFDLSMRLDEGKLSQIIRDLTHPMTMRYDYTARTLYRMANKKGCALLLHHPVFLRTIHDIIFPCKVTPADLSQFSMYDMPQFPASLFILEDSGDCESFDSSITSDSPPPLIDFESSDEEGVIFRPPQKLITYPMPQERELEMTELGLQSPLMENPKGMWSIIQTNTTVAKQKTESASSQESSSRSTFYQPPTPMPCIPPCAHPLDHCILPDYSRPFSPTIQSYFTQIQPPMLPELCSFLEDIKGNNGQLAEIHEQPEEEGWYFNNDQTNKAIASEIPPRLRLDMRLASDESLYSDETPPLSQTFRYSRFCPEALYTSSPSDMSAIEETSRDNSIHSVQGYSTDSSEAYTPMSLDELKRANLQATYYSVESVRVREQTLSQLTDKLYSPRYYACQTTETDSYGNNSALTYILQRHDDYWHQPSEFLPLENGPLYPSPYNREDHPFCHNIAHHYQGRKDNSPLLAEFNGLLPTTHEKYGPIVGSEEYKIAKVGIKIYELMRDLEVKVEDWRHGYANCTQQHIKHNRSCIYTAMLKRNEAKRTGKFENHIYKCAGREEPWGKEDVIEDENRLPPPPSILRFFKKKDLLPWQPHIKEAKQRPLHLETLKLMDGDPGYTFLDVTRTSTLEILNNPWLPAINDIRIARICIHRFLGLIAKQFLNENW</sequence>
<protein>
    <submittedName>
        <fullName evidence="2">Uncharacterized protein</fullName>
    </submittedName>
</protein>
<proteinExistence type="predicted"/>
<gene>
    <name evidence="2" type="ORF">EV420DRAFT_1639608</name>
</gene>
<comment type="caution">
    <text evidence="2">The sequence shown here is derived from an EMBL/GenBank/DDBJ whole genome shotgun (WGS) entry which is preliminary data.</text>
</comment>
<dbReference type="InterPro" id="IPR021109">
    <property type="entry name" value="Peptidase_aspartic_dom_sf"/>
</dbReference>
<feature type="region of interest" description="Disordered" evidence="1">
    <location>
        <begin position="162"/>
        <end position="181"/>
    </location>
</feature>
<organism evidence="2 3">
    <name type="scientific">Armillaria tabescens</name>
    <name type="common">Ringless honey mushroom</name>
    <name type="synonym">Agaricus tabescens</name>
    <dbReference type="NCBI Taxonomy" id="1929756"/>
    <lineage>
        <taxon>Eukaryota</taxon>
        <taxon>Fungi</taxon>
        <taxon>Dikarya</taxon>
        <taxon>Basidiomycota</taxon>
        <taxon>Agaricomycotina</taxon>
        <taxon>Agaricomycetes</taxon>
        <taxon>Agaricomycetidae</taxon>
        <taxon>Agaricales</taxon>
        <taxon>Marasmiineae</taxon>
        <taxon>Physalacriaceae</taxon>
        <taxon>Desarmillaria</taxon>
    </lineage>
</organism>
<dbReference type="EMBL" id="JAUEPS010000009">
    <property type="protein sequence ID" value="KAK0462391.1"/>
    <property type="molecule type" value="Genomic_DNA"/>
</dbReference>
<evidence type="ECO:0000256" key="1">
    <source>
        <dbReference type="SAM" id="MobiDB-lite"/>
    </source>
</evidence>
<dbReference type="CDD" id="cd00303">
    <property type="entry name" value="retropepsin_like"/>
    <property type="match status" value="1"/>
</dbReference>
<evidence type="ECO:0000313" key="3">
    <source>
        <dbReference type="Proteomes" id="UP001175211"/>
    </source>
</evidence>
<feature type="region of interest" description="Disordered" evidence="1">
    <location>
        <begin position="469"/>
        <end position="522"/>
    </location>
</feature>
<dbReference type="Proteomes" id="UP001175211">
    <property type="component" value="Unassembled WGS sequence"/>
</dbReference>
<feature type="region of interest" description="Disordered" evidence="1">
    <location>
        <begin position="1142"/>
        <end position="1163"/>
    </location>
</feature>
<feature type="region of interest" description="Disordered" evidence="1">
    <location>
        <begin position="836"/>
        <end position="863"/>
    </location>
</feature>
<feature type="compositionally biased region" description="Basic and acidic residues" evidence="1">
    <location>
        <begin position="469"/>
        <end position="508"/>
    </location>
</feature>